<evidence type="ECO:0000313" key="3">
    <source>
        <dbReference type="Proteomes" id="UP000054217"/>
    </source>
</evidence>
<dbReference type="AlphaFoldDB" id="A0A0C3KAX2"/>
<reference evidence="2 3" key="1">
    <citation type="submission" date="2014-04" db="EMBL/GenBank/DDBJ databases">
        <authorList>
            <consortium name="DOE Joint Genome Institute"/>
            <person name="Kuo A."/>
            <person name="Kohler A."/>
            <person name="Costa M.D."/>
            <person name="Nagy L.G."/>
            <person name="Floudas D."/>
            <person name="Copeland A."/>
            <person name="Barry K.W."/>
            <person name="Cichocki N."/>
            <person name="Veneault-Fourrey C."/>
            <person name="LaButti K."/>
            <person name="Lindquist E.A."/>
            <person name="Lipzen A."/>
            <person name="Lundell T."/>
            <person name="Morin E."/>
            <person name="Murat C."/>
            <person name="Sun H."/>
            <person name="Tunlid A."/>
            <person name="Henrissat B."/>
            <person name="Grigoriev I.V."/>
            <person name="Hibbett D.S."/>
            <person name="Martin F."/>
            <person name="Nordberg H.P."/>
            <person name="Cantor M.N."/>
            <person name="Hua S.X."/>
        </authorList>
    </citation>
    <scope>NUCLEOTIDE SEQUENCE [LARGE SCALE GENOMIC DNA]</scope>
    <source>
        <strain evidence="2 3">Marx 270</strain>
    </source>
</reference>
<dbReference type="InParanoid" id="A0A0C3KAX2"/>
<dbReference type="OrthoDB" id="3211402at2759"/>
<accession>A0A0C3KAX2</accession>
<feature type="compositionally biased region" description="Basic and acidic residues" evidence="1">
    <location>
        <begin position="82"/>
        <end position="95"/>
    </location>
</feature>
<keyword evidence="3" id="KW-1185">Reference proteome</keyword>
<reference evidence="3" key="2">
    <citation type="submission" date="2015-01" db="EMBL/GenBank/DDBJ databases">
        <title>Evolutionary Origins and Diversification of the Mycorrhizal Mutualists.</title>
        <authorList>
            <consortium name="DOE Joint Genome Institute"/>
            <consortium name="Mycorrhizal Genomics Consortium"/>
            <person name="Kohler A."/>
            <person name="Kuo A."/>
            <person name="Nagy L.G."/>
            <person name="Floudas D."/>
            <person name="Copeland A."/>
            <person name="Barry K.W."/>
            <person name="Cichocki N."/>
            <person name="Veneault-Fourrey C."/>
            <person name="LaButti K."/>
            <person name="Lindquist E.A."/>
            <person name="Lipzen A."/>
            <person name="Lundell T."/>
            <person name="Morin E."/>
            <person name="Murat C."/>
            <person name="Riley R."/>
            <person name="Ohm R."/>
            <person name="Sun H."/>
            <person name="Tunlid A."/>
            <person name="Henrissat B."/>
            <person name="Grigoriev I.V."/>
            <person name="Hibbett D.S."/>
            <person name="Martin F."/>
        </authorList>
    </citation>
    <scope>NUCLEOTIDE SEQUENCE [LARGE SCALE GENOMIC DNA]</scope>
    <source>
        <strain evidence="3">Marx 270</strain>
    </source>
</reference>
<organism evidence="2 3">
    <name type="scientific">Pisolithus tinctorius Marx 270</name>
    <dbReference type="NCBI Taxonomy" id="870435"/>
    <lineage>
        <taxon>Eukaryota</taxon>
        <taxon>Fungi</taxon>
        <taxon>Dikarya</taxon>
        <taxon>Basidiomycota</taxon>
        <taxon>Agaricomycotina</taxon>
        <taxon>Agaricomycetes</taxon>
        <taxon>Agaricomycetidae</taxon>
        <taxon>Boletales</taxon>
        <taxon>Sclerodermatineae</taxon>
        <taxon>Pisolithaceae</taxon>
        <taxon>Pisolithus</taxon>
    </lineage>
</organism>
<dbReference type="Proteomes" id="UP000054217">
    <property type="component" value="Unassembled WGS sequence"/>
</dbReference>
<dbReference type="EMBL" id="KN831962">
    <property type="protein sequence ID" value="KIO06757.1"/>
    <property type="molecule type" value="Genomic_DNA"/>
</dbReference>
<sequence length="131" mass="14527">MWQLVSEIEKPANLKVLFGIKENPSDRKTGDHKIAVHQAIAQTLIPEVANVCWHTAGDHIKKMMWLKDCYVNLAAKLKQTGGRRDSAPHSRVKDGEDPDTEENPDVFMDSYIPVKGPDENTPGSACNGFGE</sequence>
<proteinExistence type="predicted"/>
<protein>
    <submittedName>
        <fullName evidence="2">Uncharacterized protein</fullName>
    </submittedName>
</protein>
<evidence type="ECO:0000313" key="2">
    <source>
        <dbReference type="EMBL" id="KIO06757.1"/>
    </source>
</evidence>
<gene>
    <name evidence="2" type="ORF">M404DRAFT_24450</name>
</gene>
<name>A0A0C3KAX2_PISTI</name>
<dbReference type="HOGENOM" id="CLU_2146896_0_0_1"/>
<evidence type="ECO:0000256" key="1">
    <source>
        <dbReference type="SAM" id="MobiDB-lite"/>
    </source>
</evidence>
<feature type="region of interest" description="Disordered" evidence="1">
    <location>
        <begin position="79"/>
        <end position="131"/>
    </location>
</feature>